<protein>
    <submittedName>
        <fullName evidence="2">Uncharacterized protein</fullName>
    </submittedName>
</protein>
<sequence length="65" mass="7051">QVSIRLRESGENRRGSGSAVAPTARRVQRRSSQLVIGGSELEQTLPAGTYRPVHFVMRAGEWSGG</sequence>
<accession>A0A1A8FXN8</accession>
<evidence type="ECO:0000256" key="1">
    <source>
        <dbReference type="SAM" id="MobiDB-lite"/>
    </source>
</evidence>
<feature type="region of interest" description="Disordered" evidence="1">
    <location>
        <begin position="1"/>
        <end position="32"/>
    </location>
</feature>
<evidence type="ECO:0000313" key="2">
    <source>
        <dbReference type="EMBL" id="SBQ63541.1"/>
    </source>
</evidence>
<reference evidence="2" key="2">
    <citation type="submission" date="2016-06" db="EMBL/GenBank/DDBJ databases">
        <title>The genome of a short-lived fish provides insights into sex chromosome evolution and the genetic control of aging.</title>
        <authorList>
            <person name="Reichwald K."/>
            <person name="Felder M."/>
            <person name="Petzold A."/>
            <person name="Koch P."/>
            <person name="Groth M."/>
            <person name="Platzer M."/>
        </authorList>
    </citation>
    <scope>NUCLEOTIDE SEQUENCE</scope>
    <source>
        <tissue evidence="2">Brain</tissue>
    </source>
</reference>
<organism evidence="2">
    <name type="scientific">Nothobranchius korthausae</name>
    <dbReference type="NCBI Taxonomy" id="1143690"/>
    <lineage>
        <taxon>Eukaryota</taxon>
        <taxon>Metazoa</taxon>
        <taxon>Chordata</taxon>
        <taxon>Craniata</taxon>
        <taxon>Vertebrata</taxon>
        <taxon>Euteleostomi</taxon>
        <taxon>Actinopterygii</taxon>
        <taxon>Neopterygii</taxon>
        <taxon>Teleostei</taxon>
        <taxon>Neoteleostei</taxon>
        <taxon>Acanthomorphata</taxon>
        <taxon>Ovalentaria</taxon>
        <taxon>Atherinomorphae</taxon>
        <taxon>Cyprinodontiformes</taxon>
        <taxon>Nothobranchiidae</taxon>
        <taxon>Nothobranchius</taxon>
    </lineage>
</organism>
<feature type="compositionally biased region" description="Basic and acidic residues" evidence="1">
    <location>
        <begin position="1"/>
        <end position="14"/>
    </location>
</feature>
<feature type="non-terminal residue" evidence="2">
    <location>
        <position position="65"/>
    </location>
</feature>
<dbReference type="EMBL" id="HAEB01017014">
    <property type="protein sequence ID" value="SBQ63541.1"/>
    <property type="molecule type" value="Transcribed_RNA"/>
</dbReference>
<proteinExistence type="predicted"/>
<gene>
    <name evidence="2" type="primary">Nfu_g_1_019656</name>
</gene>
<dbReference type="AlphaFoldDB" id="A0A1A8FXN8"/>
<name>A0A1A8FXN8_9TELE</name>
<reference evidence="2" key="1">
    <citation type="submission" date="2016-05" db="EMBL/GenBank/DDBJ databases">
        <authorList>
            <person name="Lavstsen T."/>
            <person name="Jespersen J.S."/>
        </authorList>
    </citation>
    <scope>NUCLEOTIDE SEQUENCE</scope>
    <source>
        <tissue evidence="2">Brain</tissue>
    </source>
</reference>
<feature type="non-terminal residue" evidence="2">
    <location>
        <position position="1"/>
    </location>
</feature>